<keyword evidence="1" id="KW-0732">Signal</keyword>
<comment type="caution">
    <text evidence="2">The sequence shown here is derived from an EMBL/GenBank/DDBJ whole genome shotgun (WGS) entry which is preliminary data.</text>
</comment>
<dbReference type="AlphaFoldDB" id="A0A8H6MNY2"/>
<keyword evidence="3" id="KW-1185">Reference proteome</keyword>
<organism evidence="2 3">
    <name type="scientific">Colletotrichum sojae</name>
    <dbReference type="NCBI Taxonomy" id="2175907"/>
    <lineage>
        <taxon>Eukaryota</taxon>
        <taxon>Fungi</taxon>
        <taxon>Dikarya</taxon>
        <taxon>Ascomycota</taxon>
        <taxon>Pezizomycotina</taxon>
        <taxon>Sordariomycetes</taxon>
        <taxon>Hypocreomycetidae</taxon>
        <taxon>Glomerellales</taxon>
        <taxon>Glomerellaceae</taxon>
        <taxon>Colletotrichum</taxon>
        <taxon>Colletotrichum orchidearum species complex</taxon>
    </lineage>
</organism>
<name>A0A8H6MNY2_9PEZI</name>
<evidence type="ECO:0000256" key="1">
    <source>
        <dbReference type="SAM" id="SignalP"/>
    </source>
</evidence>
<reference evidence="2 3" key="1">
    <citation type="journal article" date="2020" name="Phytopathology">
        <title>Genome Sequence Resources of Colletotrichum truncatum, C. plurivorum, C. musicola, and C. sojae: Four Species Pathogenic to Soybean (Glycine max).</title>
        <authorList>
            <person name="Rogerio F."/>
            <person name="Boufleur T.R."/>
            <person name="Ciampi-Guillardi M."/>
            <person name="Sukno S.A."/>
            <person name="Thon M.R."/>
            <person name="Massola Junior N.S."/>
            <person name="Baroncelli R."/>
        </authorList>
    </citation>
    <scope>NUCLEOTIDE SEQUENCE [LARGE SCALE GENOMIC DNA]</scope>
    <source>
        <strain evidence="2 3">LFN0009</strain>
    </source>
</reference>
<accession>A0A8H6MNY2</accession>
<gene>
    <name evidence="2" type="ORF">CSOJ01_10787</name>
</gene>
<protein>
    <submittedName>
        <fullName evidence="2">Clock-controlled pheromone ccg-4</fullName>
    </submittedName>
</protein>
<dbReference type="EMBL" id="WIGN01000233">
    <property type="protein sequence ID" value="KAF6803599.1"/>
    <property type="molecule type" value="Genomic_DNA"/>
</dbReference>
<evidence type="ECO:0000313" key="2">
    <source>
        <dbReference type="EMBL" id="KAF6803599.1"/>
    </source>
</evidence>
<dbReference type="Proteomes" id="UP000652219">
    <property type="component" value="Unassembled WGS sequence"/>
</dbReference>
<feature type="signal peptide" evidence="1">
    <location>
        <begin position="1"/>
        <end position="16"/>
    </location>
</feature>
<sequence length="248" mass="27979">MQFLATILVAAVTVHGVAVPEANPEPWCRQPGQPCWKVKRAAEAFAASLGEFEGLVDRSPEALRSHSEGGAAFMAKRGVDEIANVVAASQEDPADYYGKLAMERRFAEDTTDVVRREEEANPCRPGQACWKSEYPAEADYEEDDEVEKRDVHGEDKRWCRQIGQPCWRVKRAAEAVVEAIGEDEDLSKREFNPVSKREPWCRKPGQPCWKRDADPEPWCRQIGQPCWKAARDLHAMKNVARSVIESLE</sequence>
<proteinExistence type="predicted"/>
<feature type="chain" id="PRO_5034286728" evidence="1">
    <location>
        <begin position="17"/>
        <end position="248"/>
    </location>
</feature>
<evidence type="ECO:0000313" key="3">
    <source>
        <dbReference type="Proteomes" id="UP000652219"/>
    </source>
</evidence>